<reference evidence="3" key="3">
    <citation type="submission" date="2025-09" db="UniProtKB">
        <authorList>
            <consortium name="Ensembl"/>
        </authorList>
    </citation>
    <scope>IDENTIFICATION</scope>
    <source>
        <strain evidence="3">Glennie</strain>
    </source>
</reference>
<feature type="compositionally biased region" description="Polar residues" evidence="1">
    <location>
        <begin position="767"/>
        <end position="780"/>
    </location>
</feature>
<dbReference type="GeneID" id="100079569"/>
<feature type="compositionally biased region" description="Low complexity" evidence="1">
    <location>
        <begin position="684"/>
        <end position="706"/>
    </location>
</feature>
<dbReference type="PANTHER" id="PTHR38653:SF1">
    <property type="entry name" value="GENE 572-RELATED"/>
    <property type="match status" value="1"/>
</dbReference>
<feature type="compositionally biased region" description="Polar residues" evidence="1">
    <location>
        <begin position="1000"/>
        <end position="1017"/>
    </location>
</feature>
<accession>A0A6I8P8B5</accession>
<dbReference type="GeneTree" id="ENSGT00390000003592"/>
<dbReference type="InParanoid" id="A0A6I8P8B5"/>
<name>A0A6I8P8B5_ORNAN</name>
<dbReference type="Pfam" id="PF15094">
    <property type="entry name" value="DUF4556"/>
    <property type="match status" value="1"/>
</dbReference>
<feature type="region of interest" description="Disordered" evidence="1">
    <location>
        <begin position="681"/>
        <end position="723"/>
    </location>
</feature>
<organism evidence="3 4">
    <name type="scientific">Ornithorhynchus anatinus</name>
    <name type="common">Duckbill platypus</name>
    <dbReference type="NCBI Taxonomy" id="9258"/>
    <lineage>
        <taxon>Eukaryota</taxon>
        <taxon>Metazoa</taxon>
        <taxon>Chordata</taxon>
        <taxon>Craniata</taxon>
        <taxon>Vertebrata</taxon>
        <taxon>Euteleostomi</taxon>
        <taxon>Mammalia</taxon>
        <taxon>Monotremata</taxon>
        <taxon>Ornithorhynchidae</taxon>
        <taxon>Ornithorhynchus</taxon>
    </lineage>
</organism>
<gene>
    <name evidence="3" type="primary">C5H1orf127</name>
</gene>
<sequence length="1034" mass="112076">MIFTWTFPRLVNNDSSRQVVEISEDDVECFSDYMALWIPKSHADGLKQWLSRTLHMPMTWESLEWPSPLLAQCGYSLHPDPNGDYIFQVLYTACFVQQEEANYRLEIRIFQKGAKGFGQRDSYIMKCPVITSWLGQESIRCEPEFIQVSRPLPQRNPNGQDAWLLSLRGEMVASLEDASLLGLYVETNTTTITVQGSRQPLLQRREVRGEMNMTVEILPLWMVQDNYAYSLEASCPLVSSQPGSEVLVHIPKRRLGLVKRGSHALETLSLKNLHVNQSNTFTVTENRHFVVIAIPATAVLQTQQCQEAQEPLGWQAFYRLDLSLEFAEVPRPVHWTVENFFNCIDKPVPSGTEPSFSTAARNATCSSPSPSHPSNPPLAGCQPAPSSQVTAWTSGRNLHGRPSGVPENTNPEPFLELGASREQSLAGNPAVADRTNFHLPSHRATEGTLRTVSDPTVTTTAIPASPSPDRARVLKSVHFRRTTPAALSPGPQPLSLSLRRNNTRTRMGSLAKQTIEAAGAPLPVLPRSTVAEGLTASLQSSLRLRMSTVPVKGQDGPLRTSELAGTDFTESATPPSEYMASPSTALSQKKEQVPSLNAFLPDEAGRIRESIMTSPTHEVGGWKHSMTTQTAFVFPELPAVTASTMIEKDPTLPSVTPAIDPKGTKHLPIVSFVPIKSQMSPVYSSSGPATGSSLSPLLLPGSETSSVSLEEGASATPAGKPATLWPKQKASLMRIFQYPTDSRGVKVEIQHGGLKSAKREEGAHDSPNGTRESAGSQTEFSRSDVPVPTKRTPDFPQVRKKGLWVTNQPLPKPPGQTALNSEPWTNVPLLWKESTYATAEGIRKISAAALVEFNSSEASRELLRASVSPPSASYAAKHQGRLGSATHSLPAFSSMDNDHLTVSSKSPLTNLSQPALVINKIRGGRVRAKPANSDPEDFEMQSTGSPPGPIGGLAELAGVQRLSLWPPWIPTPGPSSSLFPETGPPSISSLTEPSEDPLTDSLSLQQEFMNTTLSAGTGANMPTGLQTDAAKSSP</sequence>
<dbReference type="AlphaFoldDB" id="A0A6I8P8B5"/>
<reference evidence="3" key="2">
    <citation type="submission" date="2025-08" db="UniProtKB">
        <authorList>
            <consortium name="Ensembl"/>
        </authorList>
    </citation>
    <scope>IDENTIFICATION</scope>
    <source>
        <strain evidence="3">Glennie</strain>
    </source>
</reference>
<feature type="compositionally biased region" description="Polar residues" evidence="1">
    <location>
        <begin position="384"/>
        <end position="396"/>
    </location>
</feature>
<protein>
    <recommendedName>
        <fullName evidence="2">CIROZ beta domain-containing protein</fullName>
    </recommendedName>
</protein>
<feature type="compositionally biased region" description="Polar residues" evidence="1">
    <location>
        <begin position="974"/>
        <end position="992"/>
    </location>
</feature>
<dbReference type="PANTHER" id="PTHR38653">
    <property type="entry name" value="GENE 572-RELATED"/>
    <property type="match status" value="1"/>
</dbReference>
<feature type="region of interest" description="Disordered" evidence="1">
    <location>
        <begin position="970"/>
        <end position="1034"/>
    </location>
</feature>
<evidence type="ECO:0000313" key="3">
    <source>
        <dbReference type="Ensembl" id="ENSOANP00000049088.1"/>
    </source>
</evidence>
<reference evidence="3 4" key="1">
    <citation type="journal article" date="2008" name="Nature">
        <title>Genome analysis of the platypus reveals unique signatures of evolution.</title>
        <authorList>
            <person name="Warren W.C."/>
            <person name="Hillier L.W."/>
            <person name="Marshall Graves J.A."/>
            <person name="Birney E."/>
            <person name="Ponting C.P."/>
            <person name="Grutzner F."/>
            <person name="Belov K."/>
            <person name="Miller W."/>
            <person name="Clarke L."/>
            <person name="Chinwalla A.T."/>
            <person name="Yang S.P."/>
            <person name="Heger A."/>
            <person name="Locke D.P."/>
            <person name="Miethke P."/>
            <person name="Waters P.D."/>
            <person name="Veyrunes F."/>
            <person name="Fulton L."/>
            <person name="Fulton B."/>
            <person name="Graves T."/>
            <person name="Wallis J."/>
            <person name="Puente X.S."/>
            <person name="Lopez-Otin C."/>
            <person name="Ordonez G.R."/>
            <person name="Eichler E.E."/>
            <person name="Chen L."/>
            <person name="Cheng Z."/>
            <person name="Deakin J.E."/>
            <person name="Alsop A."/>
            <person name="Thompson K."/>
            <person name="Kirby P."/>
            <person name="Papenfuss A.T."/>
            <person name="Wakefield M.J."/>
            <person name="Olender T."/>
            <person name="Lancet D."/>
            <person name="Huttley G.A."/>
            <person name="Smit A.F."/>
            <person name="Pask A."/>
            <person name="Temple-Smith P."/>
            <person name="Batzer M.A."/>
            <person name="Walker J.A."/>
            <person name="Konkel M.K."/>
            <person name="Harris R.S."/>
            <person name="Whittington C.M."/>
            <person name="Wong E.S."/>
            <person name="Gemmell N.J."/>
            <person name="Buschiazzo E."/>
            <person name="Vargas Jentzsch I.M."/>
            <person name="Merkel A."/>
            <person name="Schmitz J."/>
            <person name="Zemann A."/>
            <person name="Churakov G."/>
            <person name="Kriegs J.O."/>
            <person name="Brosius J."/>
            <person name="Murchison E.P."/>
            <person name="Sachidanandam R."/>
            <person name="Smith C."/>
            <person name="Hannon G.J."/>
            <person name="Tsend-Ayush E."/>
            <person name="McMillan D."/>
            <person name="Attenborough R."/>
            <person name="Rens W."/>
            <person name="Ferguson-Smith M."/>
            <person name="Lefevre C.M."/>
            <person name="Sharp J.A."/>
            <person name="Nicholas K.R."/>
            <person name="Ray D.A."/>
            <person name="Kube M."/>
            <person name="Reinhardt R."/>
            <person name="Pringle T.H."/>
            <person name="Taylor J."/>
            <person name="Jones R.C."/>
            <person name="Nixon B."/>
            <person name="Dacheux J.L."/>
            <person name="Niwa H."/>
            <person name="Sekita Y."/>
            <person name="Huang X."/>
            <person name="Stark A."/>
            <person name="Kheradpour P."/>
            <person name="Kellis M."/>
            <person name="Flicek P."/>
            <person name="Chen Y."/>
            <person name="Webber C."/>
            <person name="Hardison R."/>
            <person name="Nelson J."/>
            <person name="Hallsworth-Pepin K."/>
            <person name="Delehaunty K."/>
            <person name="Markovic C."/>
            <person name="Minx P."/>
            <person name="Feng Y."/>
            <person name="Kremitzki C."/>
            <person name="Mitreva M."/>
            <person name="Glasscock J."/>
            <person name="Wylie T."/>
            <person name="Wohldmann P."/>
            <person name="Thiru P."/>
            <person name="Nhan M.N."/>
            <person name="Pohl C.S."/>
            <person name="Smith S.M."/>
            <person name="Hou S."/>
            <person name="Nefedov M."/>
            <person name="de Jong P.J."/>
            <person name="Renfree M.B."/>
            <person name="Mardis E.R."/>
            <person name="Wilson R.K."/>
        </authorList>
    </citation>
    <scope>NUCLEOTIDE SEQUENCE [LARGE SCALE GENOMIC DNA]</scope>
    <source>
        <strain evidence="3 4">Glennie</strain>
    </source>
</reference>
<dbReference type="CTD" id="148345"/>
<dbReference type="InterPro" id="IPR049521">
    <property type="entry name" value="CIROZ_b"/>
</dbReference>
<dbReference type="InterPro" id="IPR027956">
    <property type="entry name" value="CIROZ"/>
</dbReference>
<dbReference type="Proteomes" id="UP000002279">
    <property type="component" value="Chromosome 5"/>
</dbReference>
<evidence type="ECO:0000256" key="1">
    <source>
        <dbReference type="SAM" id="MobiDB-lite"/>
    </source>
</evidence>
<feature type="region of interest" description="Disordered" evidence="1">
    <location>
        <begin position="752"/>
        <end position="795"/>
    </location>
</feature>
<feature type="region of interest" description="Disordered" evidence="1">
    <location>
        <begin position="922"/>
        <end position="953"/>
    </location>
</feature>
<keyword evidence="4" id="KW-1185">Reference proteome</keyword>
<feature type="compositionally biased region" description="Polar residues" evidence="1">
    <location>
        <begin position="1023"/>
        <end position="1034"/>
    </location>
</feature>
<evidence type="ECO:0000313" key="4">
    <source>
        <dbReference type="Proteomes" id="UP000002279"/>
    </source>
</evidence>
<feature type="domain" description="CIROZ beta" evidence="2">
    <location>
        <begin position="239"/>
        <end position="343"/>
    </location>
</feature>
<dbReference type="OrthoDB" id="8946479at2759"/>
<dbReference type="RefSeq" id="XP_028921901.2">
    <property type="nucleotide sequence ID" value="XM_029066068.2"/>
</dbReference>
<dbReference type="KEGG" id="oaa:100079569"/>
<feature type="compositionally biased region" description="Polar residues" evidence="1">
    <location>
        <begin position="352"/>
        <end position="365"/>
    </location>
</feature>
<dbReference type="Bgee" id="ENSOANG00000050888">
    <property type="expression patterns" value="Expressed in ovary"/>
</dbReference>
<evidence type="ECO:0000259" key="2">
    <source>
        <dbReference type="Pfam" id="PF15094"/>
    </source>
</evidence>
<proteinExistence type="predicted"/>
<dbReference type="Ensembl" id="ENSOANT00000050593.1">
    <property type="protein sequence ID" value="ENSOANP00000049088.1"/>
    <property type="gene ID" value="ENSOANG00000050888.1"/>
</dbReference>
<feature type="region of interest" description="Disordered" evidence="1">
    <location>
        <begin position="351"/>
        <end position="411"/>
    </location>
</feature>